<dbReference type="GO" id="GO:0005737">
    <property type="term" value="C:cytoplasm"/>
    <property type="evidence" value="ECO:0007669"/>
    <property type="project" value="UniProtKB-SubCell"/>
</dbReference>
<protein>
    <recommendedName>
        <fullName evidence="8">Thioredoxin domain-containing protein</fullName>
    </recommendedName>
</protein>
<dbReference type="PRINTS" id="PR00421">
    <property type="entry name" value="THIOREDOXIN"/>
</dbReference>
<dbReference type="Pfam" id="PF00085">
    <property type="entry name" value="Thioredoxin"/>
    <property type="match status" value="1"/>
</dbReference>
<reference evidence="9" key="2">
    <citation type="submission" date="2021-03" db="UniProtKB">
        <authorList>
            <consortium name="EnsemblPlants"/>
        </authorList>
    </citation>
    <scope>IDENTIFICATION</scope>
</reference>
<evidence type="ECO:0000256" key="3">
    <source>
        <dbReference type="ARBA" id="ARBA00022490"/>
    </source>
</evidence>
<dbReference type="Gene3D" id="3.40.30.10">
    <property type="entry name" value="Glutaredoxin"/>
    <property type="match status" value="1"/>
</dbReference>
<keyword evidence="6" id="KW-0676">Redox-active center</keyword>
<name>A0A803MSI4_CHEQI</name>
<evidence type="ECO:0000256" key="5">
    <source>
        <dbReference type="ARBA" id="ARBA00023157"/>
    </source>
</evidence>
<feature type="domain" description="Thioredoxin" evidence="8">
    <location>
        <begin position="1"/>
        <end position="110"/>
    </location>
</feature>
<dbReference type="OrthoDB" id="10263751at2759"/>
<evidence type="ECO:0000256" key="2">
    <source>
        <dbReference type="ARBA" id="ARBA00022448"/>
    </source>
</evidence>
<dbReference type="EnsemblPlants" id="AUR62034535-RA">
    <property type="protein sequence ID" value="AUR62034535-RA:cds"/>
    <property type="gene ID" value="AUR62034535"/>
</dbReference>
<dbReference type="GO" id="GO:0016671">
    <property type="term" value="F:oxidoreductase activity, acting on a sulfur group of donors, disulfide as acceptor"/>
    <property type="evidence" value="ECO:0007669"/>
    <property type="project" value="UniProtKB-ARBA"/>
</dbReference>
<dbReference type="AlphaFoldDB" id="A0A803MSI4"/>
<evidence type="ECO:0000256" key="6">
    <source>
        <dbReference type="ARBA" id="ARBA00023284"/>
    </source>
</evidence>
<keyword evidence="10" id="KW-1185">Reference proteome</keyword>
<keyword evidence="3" id="KW-0963">Cytoplasm</keyword>
<dbReference type="InterPro" id="IPR050620">
    <property type="entry name" value="Thioredoxin_H-type-like"/>
</dbReference>
<comment type="similarity">
    <text evidence="7">Belongs to the thioredoxin family. Plant H-type subfamily.</text>
</comment>
<sequence length="120" mass="13205">MGEVVGCHNVDQWKQQLETNKSPDKLIVIDFTASWCPPCRFIAPILAEYAKKFPHVVFLKVDVDELKSAAEQFEVEAMPTFIFLKDGNVVDKVVGADKDSLLAKIEKHAVPSTVSGSAST</sequence>
<dbReference type="InterPro" id="IPR017937">
    <property type="entry name" value="Thioredoxin_CS"/>
</dbReference>
<evidence type="ECO:0000256" key="4">
    <source>
        <dbReference type="ARBA" id="ARBA00022982"/>
    </source>
</evidence>
<reference evidence="9" key="1">
    <citation type="journal article" date="2017" name="Nature">
        <title>The genome of Chenopodium quinoa.</title>
        <authorList>
            <person name="Jarvis D.E."/>
            <person name="Ho Y.S."/>
            <person name="Lightfoot D.J."/>
            <person name="Schmoeckel S.M."/>
            <person name="Li B."/>
            <person name="Borm T.J.A."/>
            <person name="Ohyanagi H."/>
            <person name="Mineta K."/>
            <person name="Michell C.T."/>
            <person name="Saber N."/>
            <person name="Kharbatia N.M."/>
            <person name="Rupper R.R."/>
            <person name="Sharp A.R."/>
            <person name="Dally N."/>
            <person name="Boughton B.A."/>
            <person name="Woo Y.H."/>
            <person name="Gao G."/>
            <person name="Schijlen E.G.W.M."/>
            <person name="Guo X."/>
            <person name="Momin A.A."/>
            <person name="Negrao S."/>
            <person name="Al-Babili S."/>
            <person name="Gehring C."/>
            <person name="Roessner U."/>
            <person name="Jung C."/>
            <person name="Murphy K."/>
            <person name="Arold S.T."/>
            <person name="Gojobori T."/>
            <person name="van der Linden C.G."/>
            <person name="van Loo E.N."/>
            <person name="Jellen E.N."/>
            <person name="Maughan P.J."/>
            <person name="Tester M."/>
        </authorList>
    </citation>
    <scope>NUCLEOTIDE SEQUENCE [LARGE SCALE GENOMIC DNA]</scope>
    <source>
        <strain evidence="9">cv. PI 614886</strain>
    </source>
</reference>
<organism evidence="9 10">
    <name type="scientific">Chenopodium quinoa</name>
    <name type="common">Quinoa</name>
    <dbReference type="NCBI Taxonomy" id="63459"/>
    <lineage>
        <taxon>Eukaryota</taxon>
        <taxon>Viridiplantae</taxon>
        <taxon>Streptophyta</taxon>
        <taxon>Embryophyta</taxon>
        <taxon>Tracheophyta</taxon>
        <taxon>Spermatophyta</taxon>
        <taxon>Magnoliopsida</taxon>
        <taxon>eudicotyledons</taxon>
        <taxon>Gunneridae</taxon>
        <taxon>Pentapetalae</taxon>
        <taxon>Caryophyllales</taxon>
        <taxon>Chenopodiaceae</taxon>
        <taxon>Chenopodioideae</taxon>
        <taxon>Atripliceae</taxon>
        <taxon>Chenopodium</taxon>
    </lineage>
</organism>
<evidence type="ECO:0000313" key="10">
    <source>
        <dbReference type="Proteomes" id="UP000596660"/>
    </source>
</evidence>
<keyword evidence="4" id="KW-0249">Electron transport</keyword>
<dbReference type="FunFam" id="3.40.30.10:FF:000104">
    <property type="entry name" value="Thioredoxin"/>
    <property type="match status" value="1"/>
</dbReference>
<dbReference type="SUPFAM" id="SSF52833">
    <property type="entry name" value="Thioredoxin-like"/>
    <property type="match status" value="1"/>
</dbReference>
<dbReference type="RefSeq" id="XP_021758336.1">
    <property type="nucleotide sequence ID" value="XM_021902644.1"/>
</dbReference>
<dbReference type="OMA" id="CYADWCS"/>
<dbReference type="InterPro" id="IPR036249">
    <property type="entry name" value="Thioredoxin-like_sf"/>
</dbReference>
<comment type="subcellular location">
    <subcellularLocation>
        <location evidence="1">Cytoplasm</location>
    </subcellularLocation>
</comment>
<dbReference type="InterPro" id="IPR013766">
    <property type="entry name" value="Thioredoxin_domain"/>
</dbReference>
<dbReference type="GeneID" id="110723296"/>
<dbReference type="CDD" id="cd02947">
    <property type="entry name" value="TRX_family"/>
    <property type="match status" value="1"/>
</dbReference>
<keyword evidence="5" id="KW-1015">Disulfide bond</keyword>
<evidence type="ECO:0000259" key="8">
    <source>
        <dbReference type="PROSITE" id="PS51352"/>
    </source>
</evidence>
<dbReference type="PROSITE" id="PS51352">
    <property type="entry name" value="THIOREDOXIN_2"/>
    <property type="match status" value="1"/>
</dbReference>
<evidence type="ECO:0000256" key="1">
    <source>
        <dbReference type="ARBA" id="ARBA00004496"/>
    </source>
</evidence>
<evidence type="ECO:0000313" key="9">
    <source>
        <dbReference type="EnsemblPlants" id="AUR62034535-RA:cds"/>
    </source>
</evidence>
<dbReference type="Proteomes" id="UP000596660">
    <property type="component" value="Unplaced"/>
</dbReference>
<dbReference type="KEGG" id="cqi:110723296"/>
<gene>
    <name evidence="9" type="primary">LOC110723296</name>
</gene>
<evidence type="ECO:0000256" key="7">
    <source>
        <dbReference type="ARBA" id="ARBA00038353"/>
    </source>
</evidence>
<accession>A0A803MSI4</accession>
<dbReference type="PROSITE" id="PS00194">
    <property type="entry name" value="THIOREDOXIN_1"/>
    <property type="match status" value="1"/>
</dbReference>
<dbReference type="PANTHER" id="PTHR10438:SF453">
    <property type="entry name" value="THIOREDOXIN H4-RELATED"/>
    <property type="match status" value="1"/>
</dbReference>
<keyword evidence="2" id="KW-0813">Transport</keyword>
<proteinExistence type="inferred from homology"/>
<dbReference type="PANTHER" id="PTHR10438">
    <property type="entry name" value="THIOREDOXIN"/>
    <property type="match status" value="1"/>
</dbReference>
<dbReference type="SMR" id="A0A803MSI4"/>
<dbReference type="Gramene" id="AUR62034535-RA">
    <property type="protein sequence ID" value="AUR62034535-RA:cds"/>
    <property type="gene ID" value="AUR62034535"/>
</dbReference>